<dbReference type="InterPro" id="IPR001680">
    <property type="entry name" value="WD40_rpt"/>
</dbReference>
<feature type="region of interest" description="Disordered" evidence="3">
    <location>
        <begin position="1"/>
        <end position="31"/>
    </location>
</feature>
<dbReference type="GO" id="GO:0006887">
    <property type="term" value="P:exocytosis"/>
    <property type="evidence" value="ECO:0007669"/>
    <property type="project" value="UniProtKB-KW"/>
</dbReference>
<dbReference type="SUPFAM" id="SSF50978">
    <property type="entry name" value="WD40 repeat-like"/>
    <property type="match status" value="1"/>
</dbReference>
<name>A0A2P2MDE8_RHIMU</name>
<dbReference type="GO" id="GO:0005737">
    <property type="term" value="C:cytoplasm"/>
    <property type="evidence" value="ECO:0007669"/>
    <property type="project" value="TreeGrafter"/>
</dbReference>
<dbReference type="InterPro" id="IPR036322">
    <property type="entry name" value="WD40_repeat_dom_sf"/>
</dbReference>
<dbReference type="Gene3D" id="2.130.10.10">
    <property type="entry name" value="YVTN repeat-like/Quinoprotein amine dehydrogenase"/>
    <property type="match status" value="2"/>
</dbReference>
<dbReference type="PANTHER" id="PTHR10241:SF38">
    <property type="entry name" value="TRANSDUCIN FAMILY PROTEIN _ WD-40 REPEAT FAMILY PROTEIN"/>
    <property type="match status" value="1"/>
</dbReference>
<reference evidence="4" key="1">
    <citation type="submission" date="2018-02" db="EMBL/GenBank/DDBJ databases">
        <title>Rhizophora mucronata_Transcriptome.</title>
        <authorList>
            <person name="Meera S.P."/>
            <person name="Sreeshan A."/>
            <person name="Augustine A."/>
        </authorList>
    </citation>
    <scope>NUCLEOTIDE SEQUENCE</scope>
    <source>
        <tissue evidence="4">Leaf</tissue>
    </source>
</reference>
<dbReference type="AlphaFoldDB" id="A0A2P2MDE8"/>
<dbReference type="SMART" id="SM00320">
    <property type="entry name" value="WD40"/>
    <property type="match status" value="4"/>
</dbReference>
<dbReference type="FunFam" id="2.130.10.10:FF:000882">
    <property type="entry name" value="Syntaxin-binding protein 5"/>
    <property type="match status" value="1"/>
</dbReference>
<dbReference type="EMBL" id="GGEC01047769">
    <property type="protein sequence ID" value="MBX28253.1"/>
    <property type="molecule type" value="Transcribed_RNA"/>
</dbReference>
<dbReference type="PANTHER" id="PTHR10241">
    <property type="entry name" value="LETHAL 2 GIANT LARVAE PROTEIN"/>
    <property type="match status" value="1"/>
</dbReference>
<evidence type="ECO:0000256" key="2">
    <source>
        <dbReference type="ARBA" id="ARBA00022483"/>
    </source>
</evidence>
<dbReference type="GO" id="GO:0019905">
    <property type="term" value="F:syntaxin binding"/>
    <property type="evidence" value="ECO:0007669"/>
    <property type="project" value="TreeGrafter"/>
</dbReference>
<evidence type="ECO:0000256" key="1">
    <source>
        <dbReference type="ARBA" id="ARBA00008070"/>
    </source>
</evidence>
<dbReference type="GO" id="GO:0005886">
    <property type="term" value="C:plasma membrane"/>
    <property type="evidence" value="ECO:0007669"/>
    <property type="project" value="TreeGrafter"/>
</dbReference>
<sequence length="363" mass="39867">MFTKLFQKNPKHPPSPPPSQPQAESNVSSGNLRPEDINPRVILHYGIPSTASLLAFDPIQSLLAIGTLDGRIKVIGGNNIEGLLISPKNLPFKNLEFLQNQGFLASVSSENEIQIWDLKRRQIASSLQWECSVTAFSIIHGSSYMYVGDEYGMVSVLKYEAEEVKLMQLPYHVPMTTIAEASVTSLSDHHSVVGALPQPSSQGNRLLIAFQDGLIILWDVSEDKVILVRGNKDLHLKSGIVADSNEDMGHDGDGLDDEQVEKEISSLCWASDNGSVLAVGYVDGDIMLWDLSTSVRGQQDEKSSNNVVKLQLSSGDKRIPVIVLHWSANRSHDCCGQLFVYGGDTVGSEEVLTVCFPSQIRFY</sequence>
<organism evidence="4">
    <name type="scientific">Rhizophora mucronata</name>
    <name type="common">Asiatic mangrove</name>
    <dbReference type="NCBI Taxonomy" id="61149"/>
    <lineage>
        <taxon>Eukaryota</taxon>
        <taxon>Viridiplantae</taxon>
        <taxon>Streptophyta</taxon>
        <taxon>Embryophyta</taxon>
        <taxon>Tracheophyta</taxon>
        <taxon>Spermatophyta</taxon>
        <taxon>Magnoliopsida</taxon>
        <taxon>eudicotyledons</taxon>
        <taxon>Gunneridae</taxon>
        <taxon>Pentapetalae</taxon>
        <taxon>rosids</taxon>
        <taxon>fabids</taxon>
        <taxon>Malpighiales</taxon>
        <taxon>Rhizophoraceae</taxon>
        <taxon>Rhizophora</taxon>
    </lineage>
</organism>
<dbReference type="GO" id="GO:0006893">
    <property type="term" value="P:Golgi to plasma membrane transport"/>
    <property type="evidence" value="ECO:0007669"/>
    <property type="project" value="TreeGrafter"/>
</dbReference>
<keyword evidence="2" id="KW-0268">Exocytosis</keyword>
<evidence type="ECO:0000256" key="3">
    <source>
        <dbReference type="SAM" id="MobiDB-lite"/>
    </source>
</evidence>
<protein>
    <submittedName>
        <fullName evidence="4">Uncharacterized protein LOC8265361</fullName>
    </submittedName>
</protein>
<dbReference type="GO" id="GO:0005096">
    <property type="term" value="F:GTPase activator activity"/>
    <property type="evidence" value="ECO:0007669"/>
    <property type="project" value="TreeGrafter"/>
</dbReference>
<proteinExistence type="inferred from homology"/>
<dbReference type="Pfam" id="PF00400">
    <property type="entry name" value="WD40"/>
    <property type="match status" value="1"/>
</dbReference>
<dbReference type="GO" id="GO:0045159">
    <property type="term" value="F:myosin II binding"/>
    <property type="evidence" value="ECO:0007669"/>
    <property type="project" value="TreeGrafter"/>
</dbReference>
<accession>A0A2P2MDE8</accession>
<comment type="similarity">
    <text evidence="1">Belongs to the WD repeat L(2)GL family.</text>
</comment>
<dbReference type="InterPro" id="IPR015943">
    <property type="entry name" value="WD40/YVTN_repeat-like_dom_sf"/>
</dbReference>
<evidence type="ECO:0000313" key="4">
    <source>
        <dbReference type="EMBL" id="MBX28253.1"/>
    </source>
</evidence>